<gene>
    <name evidence="2" type="ORF">E5676_scaffold863G001270</name>
</gene>
<protein>
    <submittedName>
        <fullName evidence="2">Gypsy/ty3 element polyprotein</fullName>
    </submittedName>
</protein>
<feature type="region of interest" description="Disordered" evidence="1">
    <location>
        <begin position="30"/>
        <end position="52"/>
    </location>
</feature>
<evidence type="ECO:0000313" key="2">
    <source>
        <dbReference type="EMBL" id="TYK03749.1"/>
    </source>
</evidence>
<feature type="compositionally biased region" description="Acidic residues" evidence="1">
    <location>
        <begin position="167"/>
        <end position="176"/>
    </location>
</feature>
<organism evidence="2 3">
    <name type="scientific">Cucumis melo var. makuwa</name>
    <name type="common">Oriental melon</name>
    <dbReference type="NCBI Taxonomy" id="1194695"/>
    <lineage>
        <taxon>Eukaryota</taxon>
        <taxon>Viridiplantae</taxon>
        <taxon>Streptophyta</taxon>
        <taxon>Embryophyta</taxon>
        <taxon>Tracheophyta</taxon>
        <taxon>Spermatophyta</taxon>
        <taxon>Magnoliopsida</taxon>
        <taxon>eudicotyledons</taxon>
        <taxon>Gunneridae</taxon>
        <taxon>Pentapetalae</taxon>
        <taxon>rosids</taxon>
        <taxon>fabids</taxon>
        <taxon>Cucurbitales</taxon>
        <taxon>Cucurbitaceae</taxon>
        <taxon>Benincaseae</taxon>
        <taxon>Cucumis</taxon>
    </lineage>
</organism>
<dbReference type="Proteomes" id="UP000321947">
    <property type="component" value="Unassembled WGS sequence"/>
</dbReference>
<sequence length="242" mass="27520">MISSNRFTLFSTSTFFGSCFRGGTNIFSPSKDVPTLDPTNQDSGESSWVQHAHERGLKGQLNSPLLTDNRVPCIKIDDFNPCKWYQSRETLRRWSKRTQKQTEKRLNATEVNIGAIKQEIQRIPALEKTVKKMHNMFAETYGDRQQPQASSKITGVSTKKRNVRTEDEVDETEETGAGESSQLKESATGQNWIKFKKLEISVFNGDGLDGWMVLQGGTLLPTAFFERQREVEDFNCEPEEKV</sequence>
<feature type="region of interest" description="Disordered" evidence="1">
    <location>
        <begin position="142"/>
        <end position="186"/>
    </location>
</feature>
<name>A0A5D3C076_CUCMM</name>
<evidence type="ECO:0000313" key="3">
    <source>
        <dbReference type="Proteomes" id="UP000321947"/>
    </source>
</evidence>
<dbReference type="EMBL" id="SSTD01014872">
    <property type="protein sequence ID" value="TYK03749.1"/>
    <property type="molecule type" value="Genomic_DNA"/>
</dbReference>
<dbReference type="PROSITE" id="PS51257">
    <property type="entry name" value="PROKAR_LIPOPROTEIN"/>
    <property type="match status" value="1"/>
</dbReference>
<reference evidence="2 3" key="1">
    <citation type="submission" date="2019-08" db="EMBL/GenBank/DDBJ databases">
        <title>Draft genome sequences of two oriental melons (Cucumis melo L. var makuwa).</title>
        <authorList>
            <person name="Kwon S.-Y."/>
        </authorList>
    </citation>
    <scope>NUCLEOTIDE SEQUENCE [LARGE SCALE GENOMIC DNA]</scope>
    <source>
        <strain evidence="3">cv. Chang Bougi</strain>
        <tissue evidence="2">Leaf</tissue>
    </source>
</reference>
<feature type="compositionally biased region" description="Polar residues" evidence="1">
    <location>
        <begin position="37"/>
        <end position="49"/>
    </location>
</feature>
<proteinExistence type="predicted"/>
<comment type="caution">
    <text evidence="2">The sequence shown here is derived from an EMBL/GenBank/DDBJ whole genome shotgun (WGS) entry which is preliminary data.</text>
</comment>
<evidence type="ECO:0000256" key="1">
    <source>
        <dbReference type="SAM" id="MobiDB-lite"/>
    </source>
</evidence>
<accession>A0A5D3C076</accession>
<feature type="compositionally biased region" description="Polar residues" evidence="1">
    <location>
        <begin position="143"/>
        <end position="157"/>
    </location>
</feature>
<dbReference type="AlphaFoldDB" id="A0A5D3C076"/>